<reference evidence="1" key="1">
    <citation type="submission" date="2022-10" db="EMBL/GenBank/DDBJ databases">
        <title>Culturing micro-colonial fungi from biological soil crusts in the Mojave desert and describing Neophaeococcomyces mojavensis, and introducing the new genera and species Taxawa tesnikishii.</title>
        <authorList>
            <person name="Kurbessoian T."/>
            <person name="Stajich J.E."/>
        </authorList>
    </citation>
    <scope>NUCLEOTIDE SEQUENCE</scope>
    <source>
        <strain evidence="1">JES_112</strain>
    </source>
</reference>
<evidence type="ECO:0000313" key="1">
    <source>
        <dbReference type="EMBL" id="KAJ9656988.1"/>
    </source>
</evidence>
<organism evidence="1 2">
    <name type="scientific">Neophaeococcomyces mojaviensis</name>
    <dbReference type="NCBI Taxonomy" id="3383035"/>
    <lineage>
        <taxon>Eukaryota</taxon>
        <taxon>Fungi</taxon>
        <taxon>Dikarya</taxon>
        <taxon>Ascomycota</taxon>
        <taxon>Pezizomycotina</taxon>
        <taxon>Eurotiomycetes</taxon>
        <taxon>Chaetothyriomycetidae</taxon>
        <taxon>Chaetothyriales</taxon>
        <taxon>Chaetothyriales incertae sedis</taxon>
        <taxon>Neophaeococcomyces</taxon>
    </lineage>
</organism>
<evidence type="ECO:0000313" key="2">
    <source>
        <dbReference type="Proteomes" id="UP001172386"/>
    </source>
</evidence>
<sequence>MQSSNSDRSMSKDPIVEATEIRAHQYQEPKTPAPYTYVAHNIKGWPQHPQSTHYTPEIEWALNFYDIFLVLAPAGLIIKAILCVVAAKNDYNNNNWGINIEYASMLSKKLLEVNKQMATIFTIFFLAIMGTLFRRLALWKAQRGAHLADLELLQASVSPTSTLRVMWSLRRFTLASFAVASAWIWYYVGSQAAVQEFRLRDTFDPQEHRIAILNADAPSPFEDGSWDDYTQIQKTDMTSMFHVYSQKSKGETSGAVSSDIAGDALPFVVTNDLMKNANKDGWVHTPHTSDWQITQSIGAHFYVNDLLDTTDAGFNGSWHAQQMIGSYQFNASYLYVQCSGLTLGTEKAPAGLTQYIQMAFNMTNTTTNPSDNTFRTFSFWNKYNSSHSFTSTCSISQLNEELSATCGPSSCKTNRIRSRPGSVNPSPRTLFDVPHQANTFFDTVLYACGKPLNGSDKSTFDGDNGLSILKGFLDKGNYMASDPATEELVSSYDSSLSRSLTKYFNTFHQASKHLKYEHGFDVQELASFDKNITIDTTDKAWDVLTMVGAEYEPNYAISTPWIIVDIISCSILFVAAIVAFWLRKHTEAPDIFGYISSMTRDNPMLDVPGGSALGGMERSRMMKHVKVKIGEISQGDGRYGRIGMTYVADHEYRAKDLEKGKLYS</sequence>
<accession>A0ACC3A816</accession>
<keyword evidence="2" id="KW-1185">Reference proteome</keyword>
<comment type="caution">
    <text evidence="1">The sequence shown here is derived from an EMBL/GenBank/DDBJ whole genome shotgun (WGS) entry which is preliminary data.</text>
</comment>
<dbReference type="EMBL" id="JAPDRQ010000070">
    <property type="protein sequence ID" value="KAJ9656988.1"/>
    <property type="molecule type" value="Genomic_DNA"/>
</dbReference>
<gene>
    <name evidence="1" type="ORF">H2198_004588</name>
</gene>
<protein>
    <submittedName>
        <fullName evidence="1">Uncharacterized protein</fullName>
    </submittedName>
</protein>
<name>A0ACC3A816_9EURO</name>
<proteinExistence type="predicted"/>
<dbReference type="Proteomes" id="UP001172386">
    <property type="component" value="Unassembled WGS sequence"/>
</dbReference>